<dbReference type="PROSITE" id="PS00941">
    <property type="entry name" value="CARBOXYLESTERASE_B_2"/>
    <property type="match status" value="1"/>
</dbReference>
<evidence type="ECO:0000256" key="3">
    <source>
        <dbReference type="RuleBase" id="RU361235"/>
    </source>
</evidence>
<dbReference type="AlphaFoldDB" id="A0A6A5Z1C6"/>
<keyword evidence="6" id="KW-1185">Reference proteome</keyword>
<sequence>MAFLKTASVSLCAWTAFAAPHGGHGGHGYPTGYSPTVNVRNGTIAGVHSSIHNQDYFLGVPFAQPPVGGNRFRVPQSLDTKFNGTYDASRYSAACIGYGSDDWPYPSLSEDCLYLNVIRPSGYEKEKLPVAFWIHGGGLTEGSGIDQRYNLTNIVQRGVDIGKPIIGVSINYRLSMWGFVTGQEAIDSGNANLGFRDQRLALHWVQENIEAFGGDCSKVTIWGESAGALSVGVGHLTAFGGRDDELFRGAIMQSGNPINYNTFNYSTYDFVNASTQLGCGDAADKLDCLRAISTDTLSSWINSTAGEYFQWQPIIDGDYIQGKGSVQLANGDFVHVPIIDGANSDEGTAFGIVPMNTTEQFLTTLQTAPHPVVLTSEQATKVLEAYPANITYGAVPTNQPLSYVPGPEQGAASRRSDAYYGDVTMIASRRKTCETWSANGLDTFCYRFNTIPHGIPAAVGATHFQEVAFVFDNKLGLGYGYPNVSVNPFEGEPQSYFDLADTMSAAWVSFVHDLNPGSFWPKYDAGALGRNWVFDANVTGLGYAEDDDWRKEGMDLINAWNEDVYDR</sequence>
<evidence type="ECO:0000313" key="6">
    <source>
        <dbReference type="Proteomes" id="UP000799770"/>
    </source>
</evidence>
<dbReference type="Pfam" id="PF00135">
    <property type="entry name" value="COesterase"/>
    <property type="match status" value="1"/>
</dbReference>
<dbReference type="OrthoDB" id="408631at2759"/>
<accession>A0A6A5Z1C6</accession>
<evidence type="ECO:0000256" key="2">
    <source>
        <dbReference type="ARBA" id="ARBA00022801"/>
    </source>
</evidence>
<dbReference type="PANTHER" id="PTHR43918:SF4">
    <property type="entry name" value="CARBOXYLIC ESTER HYDROLASE"/>
    <property type="match status" value="1"/>
</dbReference>
<dbReference type="InterPro" id="IPR002018">
    <property type="entry name" value="CarbesteraseB"/>
</dbReference>
<keyword evidence="3" id="KW-0732">Signal</keyword>
<feature type="signal peptide" evidence="3">
    <location>
        <begin position="1"/>
        <end position="18"/>
    </location>
</feature>
<keyword evidence="2 3" id="KW-0378">Hydrolase</keyword>
<comment type="similarity">
    <text evidence="1 3">Belongs to the type-B carboxylesterase/lipase family.</text>
</comment>
<dbReference type="InterPro" id="IPR019826">
    <property type="entry name" value="Carboxylesterase_B_AS"/>
</dbReference>
<proteinExistence type="inferred from homology"/>
<protein>
    <recommendedName>
        <fullName evidence="3">Carboxylic ester hydrolase</fullName>
        <ecNumber evidence="3">3.1.1.-</ecNumber>
    </recommendedName>
</protein>
<dbReference type="Gene3D" id="3.40.50.1820">
    <property type="entry name" value="alpha/beta hydrolase"/>
    <property type="match status" value="1"/>
</dbReference>
<dbReference type="InterPro" id="IPR050654">
    <property type="entry name" value="AChE-related_enzymes"/>
</dbReference>
<feature type="chain" id="PRO_5025711443" description="Carboxylic ester hydrolase" evidence="3">
    <location>
        <begin position="19"/>
        <end position="567"/>
    </location>
</feature>
<feature type="domain" description="Carboxylesterase type B" evidence="4">
    <location>
        <begin position="34"/>
        <end position="523"/>
    </location>
</feature>
<evidence type="ECO:0000256" key="1">
    <source>
        <dbReference type="ARBA" id="ARBA00005964"/>
    </source>
</evidence>
<dbReference type="SUPFAM" id="SSF53474">
    <property type="entry name" value="alpha/beta-Hydrolases"/>
    <property type="match status" value="1"/>
</dbReference>
<dbReference type="InterPro" id="IPR019819">
    <property type="entry name" value="Carboxylesterase_B_CS"/>
</dbReference>
<dbReference type="GO" id="GO:0052689">
    <property type="term" value="F:carboxylic ester hydrolase activity"/>
    <property type="evidence" value="ECO:0007669"/>
    <property type="project" value="TreeGrafter"/>
</dbReference>
<dbReference type="PROSITE" id="PS00122">
    <property type="entry name" value="CARBOXYLESTERASE_B_1"/>
    <property type="match status" value="1"/>
</dbReference>
<name>A0A6A5Z1C6_9PLEO</name>
<gene>
    <name evidence="5" type="ORF">BDV96DRAFT_497681</name>
</gene>
<evidence type="ECO:0000259" key="4">
    <source>
        <dbReference type="Pfam" id="PF00135"/>
    </source>
</evidence>
<dbReference type="PANTHER" id="PTHR43918">
    <property type="entry name" value="ACETYLCHOLINESTERASE"/>
    <property type="match status" value="1"/>
</dbReference>
<evidence type="ECO:0000313" key="5">
    <source>
        <dbReference type="EMBL" id="KAF2112657.1"/>
    </source>
</evidence>
<dbReference type="InterPro" id="IPR029058">
    <property type="entry name" value="AB_hydrolase_fold"/>
</dbReference>
<reference evidence="5" key="1">
    <citation type="journal article" date="2020" name="Stud. Mycol.">
        <title>101 Dothideomycetes genomes: a test case for predicting lifestyles and emergence of pathogens.</title>
        <authorList>
            <person name="Haridas S."/>
            <person name="Albert R."/>
            <person name="Binder M."/>
            <person name="Bloem J."/>
            <person name="Labutti K."/>
            <person name="Salamov A."/>
            <person name="Andreopoulos B."/>
            <person name="Baker S."/>
            <person name="Barry K."/>
            <person name="Bills G."/>
            <person name="Bluhm B."/>
            <person name="Cannon C."/>
            <person name="Castanera R."/>
            <person name="Culley D."/>
            <person name="Daum C."/>
            <person name="Ezra D."/>
            <person name="Gonzalez J."/>
            <person name="Henrissat B."/>
            <person name="Kuo A."/>
            <person name="Liang C."/>
            <person name="Lipzen A."/>
            <person name="Lutzoni F."/>
            <person name="Magnuson J."/>
            <person name="Mondo S."/>
            <person name="Nolan M."/>
            <person name="Ohm R."/>
            <person name="Pangilinan J."/>
            <person name="Park H.-J."/>
            <person name="Ramirez L."/>
            <person name="Alfaro M."/>
            <person name="Sun H."/>
            <person name="Tritt A."/>
            <person name="Yoshinaga Y."/>
            <person name="Zwiers L.-H."/>
            <person name="Turgeon B."/>
            <person name="Goodwin S."/>
            <person name="Spatafora J."/>
            <person name="Crous P."/>
            <person name="Grigoriev I."/>
        </authorList>
    </citation>
    <scope>NUCLEOTIDE SEQUENCE</scope>
    <source>
        <strain evidence="5">CBS 627.86</strain>
    </source>
</reference>
<organism evidence="5 6">
    <name type="scientific">Lophiotrema nucula</name>
    <dbReference type="NCBI Taxonomy" id="690887"/>
    <lineage>
        <taxon>Eukaryota</taxon>
        <taxon>Fungi</taxon>
        <taxon>Dikarya</taxon>
        <taxon>Ascomycota</taxon>
        <taxon>Pezizomycotina</taxon>
        <taxon>Dothideomycetes</taxon>
        <taxon>Pleosporomycetidae</taxon>
        <taxon>Pleosporales</taxon>
        <taxon>Lophiotremataceae</taxon>
        <taxon>Lophiotrema</taxon>
    </lineage>
</organism>
<dbReference type="EMBL" id="ML977330">
    <property type="protein sequence ID" value="KAF2112657.1"/>
    <property type="molecule type" value="Genomic_DNA"/>
</dbReference>
<dbReference type="EC" id="3.1.1.-" evidence="3"/>
<dbReference type="Proteomes" id="UP000799770">
    <property type="component" value="Unassembled WGS sequence"/>
</dbReference>